<organism evidence="15 16">
    <name type="scientific">Tetranychus urticae</name>
    <name type="common">Two-spotted spider mite</name>
    <dbReference type="NCBI Taxonomy" id="32264"/>
    <lineage>
        <taxon>Eukaryota</taxon>
        <taxon>Metazoa</taxon>
        <taxon>Ecdysozoa</taxon>
        <taxon>Arthropoda</taxon>
        <taxon>Chelicerata</taxon>
        <taxon>Arachnida</taxon>
        <taxon>Acari</taxon>
        <taxon>Acariformes</taxon>
        <taxon>Trombidiformes</taxon>
        <taxon>Prostigmata</taxon>
        <taxon>Eleutherengona</taxon>
        <taxon>Raphignathae</taxon>
        <taxon>Tetranychoidea</taxon>
        <taxon>Tetranychidae</taxon>
        <taxon>Tetranychus</taxon>
    </lineage>
</organism>
<dbReference type="FunFam" id="3.40.630.30:FF:000078">
    <property type="entry name" value="N-alpha-acetyltransferase 50"/>
    <property type="match status" value="1"/>
</dbReference>
<dbReference type="InterPro" id="IPR000182">
    <property type="entry name" value="GNAT_dom"/>
</dbReference>
<dbReference type="EC" id="2.3.1.258" evidence="5"/>
<evidence type="ECO:0000256" key="6">
    <source>
        <dbReference type="ARBA" id="ARBA00048251"/>
    </source>
</evidence>
<dbReference type="eggNOG" id="KOG3138">
    <property type="taxonomic scope" value="Eukaryota"/>
</dbReference>
<comment type="catalytic activity">
    <reaction evidence="12">
        <text>N-terminal L-methionyl-L-leucyl-[protein] + acetyl-CoA = N-terminal N(alpha)-acetyl-L-methionyl-L-leucyl-[protein] + CoA + H(+)</text>
        <dbReference type="Rhea" id="RHEA:50520"/>
        <dbReference type="Rhea" id="RHEA-COMP:12711"/>
        <dbReference type="Rhea" id="RHEA-COMP:12712"/>
        <dbReference type="ChEBI" id="CHEBI:15378"/>
        <dbReference type="ChEBI" id="CHEBI:57287"/>
        <dbReference type="ChEBI" id="CHEBI:57288"/>
        <dbReference type="ChEBI" id="CHEBI:133377"/>
        <dbReference type="ChEBI" id="CHEBI:133378"/>
        <dbReference type="EC" id="2.3.1.258"/>
    </reaction>
</comment>
<keyword evidence="3" id="KW-0808">Transferase</keyword>
<name>T1KDJ8_TETUR</name>
<evidence type="ECO:0000256" key="8">
    <source>
        <dbReference type="ARBA" id="ARBA00048490"/>
    </source>
</evidence>
<sequence length="162" mass="18581">MPNCPSQQQERIKLCVVNGENIKSLRRCNQVIFPVVYNDKFYKDVLASNELARVVTYDGLVVGGVCCRIDNSNNQKRVYIMTLGCLPSYRRLGIGALLLEHVLNYAQENGLDSLYLHVQINNENALAFYKKFGFEIIDTKENYYKRIEPSAAHVLQKEMKKS</sequence>
<gene>
    <name evidence="15" type="primary">107362987</name>
</gene>
<dbReference type="Pfam" id="PF00583">
    <property type="entry name" value="Acetyltransf_1"/>
    <property type="match status" value="1"/>
</dbReference>
<dbReference type="PANTHER" id="PTHR42919:SF8">
    <property type="entry name" value="N-ALPHA-ACETYLTRANSFERASE 50"/>
    <property type="match status" value="1"/>
</dbReference>
<evidence type="ECO:0000313" key="15">
    <source>
        <dbReference type="EnsemblMetazoa" id="tetur09g03180.1"/>
    </source>
</evidence>
<keyword evidence="16" id="KW-1185">Reference proteome</keyword>
<feature type="domain" description="N-acetyltransferase" evidence="14">
    <location>
        <begin position="12"/>
        <end position="162"/>
    </location>
</feature>
<comment type="catalytic activity">
    <reaction evidence="10">
        <text>N-terminal L-methionyl-L-valyl-[protein] + acetyl-CoA = N-terminal N(alpha)-acetyl-L-methionyl-L-valyl-[protein] + CoA + H(+)</text>
        <dbReference type="Rhea" id="RHEA:50572"/>
        <dbReference type="Rhea" id="RHEA-COMP:12730"/>
        <dbReference type="Rhea" id="RHEA-COMP:12731"/>
        <dbReference type="ChEBI" id="CHEBI:15378"/>
        <dbReference type="ChEBI" id="CHEBI:57287"/>
        <dbReference type="ChEBI" id="CHEBI:57288"/>
        <dbReference type="ChEBI" id="CHEBI:133402"/>
        <dbReference type="ChEBI" id="CHEBI:133403"/>
        <dbReference type="EC" id="2.3.1.258"/>
    </reaction>
</comment>
<dbReference type="AlphaFoldDB" id="T1KDJ8"/>
<dbReference type="PROSITE" id="PS51186">
    <property type="entry name" value="GNAT"/>
    <property type="match status" value="1"/>
</dbReference>
<dbReference type="InterPro" id="IPR016181">
    <property type="entry name" value="Acyl_CoA_acyltransferase"/>
</dbReference>
<dbReference type="EMBL" id="CAEY01002017">
    <property type="status" value="NOT_ANNOTATED_CDS"/>
    <property type="molecule type" value="Genomic_DNA"/>
</dbReference>
<reference evidence="15" key="2">
    <citation type="submission" date="2015-06" db="UniProtKB">
        <authorList>
            <consortium name="EnsemblMetazoa"/>
        </authorList>
    </citation>
    <scope>IDENTIFICATION</scope>
</reference>
<dbReference type="EnsemblMetazoa" id="tetur09g03180.1">
    <property type="protein sequence ID" value="tetur09g03180.1"/>
    <property type="gene ID" value="tetur09g03180"/>
</dbReference>
<evidence type="ECO:0000256" key="3">
    <source>
        <dbReference type="ARBA" id="ARBA00022679"/>
    </source>
</evidence>
<dbReference type="SUPFAM" id="SSF55729">
    <property type="entry name" value="Acyl-CoA N-acyltransferases (Nat)"/>
    <property type="match status" value="1"/>
</dbReference>
<evidence type="ECO:0000313" key="16">
    <source>
        <dbReference type="Proteomes" id="UP000015104"/>
    </source>
</evidence>
<evidence type="ECO:0000256" key="5">
    <source>
        <dbReference type="ARBA" id="ARBA00039121"/>
    </source>
</evidence>
<dbReference type="CDD" id="cd04301">
    <property type="entry name" value="NAT_SF"/>
    <property type="match status" value="1"/>
</dbReference>
<evidence type="ECO:0000256" key="11">
    <source>
        <dbReference type="ARBA" id="ARBA00049002"/>
    </source>
</evidence>
<comment type="catalytic activity">
    <reaction evidence="13">
        <text>N-terminal L-methionyl-L-threonyl-[protein] + acetyl-CoA = N-terminal N(alpha)-acetyl-L-methionyl-L-threonyl-[protein] + CoA + H(+)</text>
        <dbReference type="Rhea" id="RHEA:50576"/>
        <dbReference type="Rhea" id="RHEA-COMP:12732"/>
        <dbReference type="Rhea" id="RHEA-COMP:12733"/>
        <dbReference type="ChEBI" id="CHEBI:15378"/>
        <dbReference type="ChEBI" id="CHEBI:57287"/>
        <dbReference type="ChEBI" id="CHEBI:57288"/>
        <dbReference type="ChEBI" id="CHEBI:133404"/>
        <dbReference type="ChEBI" id="CHEBI:133405"/>
        <dbReference type="EC" id="2.3.1.258"/>
    </reaction>
</comment>
<dbReference type="STRING" id="32264.T1KDJ8"/>
<reference evidence="16" key="1">
    <citation type="submission" date="2011-08" db="EMBL/GenBank/DDBJ databases">
        <authorList>
            <person name="Rombauts S."/>
        </authorList>
    </citation>
    <scope>NUCLEOTIDE SEQUENCE</scope>
    <source>
        <strain evidence="16">London</strain>
    </source>
</reference>
<evidence type="ECO:0000256" key="2">
    <source>
        <dbReference type="ARBA" id="ARBA00022490"/>
    </source>
</evidence>
<evidence type="ECO:0000256" key="4">
    <source>
        <dbReference type="ARBA" id="ARBA00023315"/>
    </source>
</evidence>
<evidence type="ECO:0000256" key="9">
    <source>
        <dbReference type="ARBA" id="ARBA00048618"/>
    </source>
</evidence>
<comment type="catalytic activity">
    <reaction evidence="6">
        <text>N-terminal L-methionyl-L-seryl-[protein] + acetyl-CoA = N-terminal N(alpha)-acetyl-L-methionyl-L-seryl-[protein] + CoA + H(+)</text>
        <dbReference type="Rhea" id="RHEA:50568"/>
        <dbReference type="Rhea" id="RHEA-COMP:12728"/>
        <dbReference type="Rhea" id="RHEA-COMP:12729"/>
        <dbReference type="ChEBI" id="CHEBI:15378"/>
        <dbReference type="ChEBI" id="CHEBI:57287"/>
        <dbReference type="ChEBI" id="CHEBI:57288"/>
        <dbReference type="ChEBI" id="CHEBI:133400"/>
        <dbReference type="ChEBI" id="CHEBI:133401"/>
        <dbReference type="EC" id="2.3.1.258"/>
    </reaction>
</comment>
<dbReference type="KEGG" id="tut:107362987"/>
<proteinExistence type="predicted"/>
<evidence type="ECO:0000256" key="10">
    <source>
        <dbReference type="ARBA" id="ARBA00048799"/>
    </source>
</evidence>
<accession>T1KDJ8</accession>
<dbReference type="GO" id="GO:0007064">
    <property type="term" value="P:mitotic sister chromatid cohesion"/>
    <property type="evidence" value="ECO:0007669"/>
    <property type="project" value="TreeGrafter"/>
</dbReference>
<dbReference type="Gene3D" id="3.40.630.30">
    <property type="match status" value="1"/>
</dbReference>
<dbReference type="OrthoDB" id="47374at2759"/>
<comment type="subcellular location">
    <subcellularLocation>
        <location evidence="1">Cytoplasm</location>
    </subcellularLocation>
</comment>
<dbReference type="OMA" id="EYAGAIC"/>
<evidence type="ECO:0000256" key="7">
    <source>
        <dbReference type="ARBA" id="ARBA00048335"/>
    </source>
</evidence>
<dbReference type="HOGENOM" id="CLU_013985_5_3_1"/>
<keyword evidence="4" id="KW-0012">Acyltransferase</keyword>
<comment type="catalytic activity">
    <reaction evidence="11">
        <text>N-terminal L-methionyl-L-alanyl-[protein] + acetyl-CoA = N-terminal N(alpha)-acetyl-L-methionyl-L-alanyl-[protein] + CoA + H(+)</text>
        <dbReference type="Rhea" id="RHEA:50564"/>
        <dbReference type="Rhea" id="RHEA-COMP:12726"/>
        <dbReference type="Rhea" id="RHEA-COMP:12727"/>
        <dbReference type="ChEBI" id="CHEBI:15378"/>
        <dbReference type="ChEBI" id="CHEBI:57287"/>
        <dbReference type="ChEBI" id="CHEBI:57288"/>
        <dbReference type="ChEBI" id="CHEBI:133398"/>
        <dbReference type="ChEBI" id="CHEBI:133399"/>
        <dbReference type="EC" id="2.3.1.258"/>
    </reaction>
</comment>
<comment type="catalytic activity">
    <reaction evidence="8">
        <text>N-terminal L-methionyl-L-phenylalanyl-[protein] + acetyl-CoA = N-terminal N(alpha)-acetyl-L-methionyl-L-phenylalanyl-[protein] + CoA + H(+)</text>
        <dbReference type="Rhea" id="RHEA:50528"/>
        <dbReference type="Rhea" id="RHEA-COMP:12715"/>
        <dbReference type="Rhea" id="RHEA-COMP:12716"/>
        <dbReference type="ChEBI" id="CHEBI:15378"/>
        <dbReference type="ChEBI" id="CHEBI:57287"/>
        <dbReference type="ChEBI" id="CHEBI:57288"/>
        <dbReference type="ChEBI" id="CHEBI:133382"/>
        <dbReference type="ChEBI" id="CHEBI:133383"/>
        <dbReference type="EC" id="2.3.1.258"/>
    </reaction>
</comment>
<protein>
    <recommendedName>
        <fullName evidence="5">N-terminal methionine N(alpha)-acetyltransferase NatE</fullName>
        <ecNumber evidence="5">2.3.1.258</ecNumber>
    </recommendedName>
</protein>
<comment type="catalytic activity">
    <reaction evidence="7">
        <text>N-terminal L-methionyl-L-tyrosyl-[protein] + acetyl-CoA = N-terminal N(alpha)-acetyl-L-methionyl-L-tyrosyl-[protein] + CoA + H(+)</text>
        <dbReference type="Rhea" id="RHEA:50532"/>
        <dbReference type="Rhea" id="RHEA-COMP:12717"/>
        <dbReference type="Rhea" id="RHEA-COMP:12718"/>
        <dbReference type="ChEBI" id="CHEBI:15378"/>
        <dbReference type="ChEBI" id="CHEBI:57287"/>
        <dbReference type="ChEBI" id="CHEBI:57288"/>
        <dbReference type="ChEBI" id="CHEBI:133384"/>
        <dbReference type="ChEBI" id="CHEBI:133385"/>
        <dbReference type="EC" id="2.3.1.258"/>
    </reaction>
</comment>
<evidence type="ECO:0000259" key="14">
    <source>
        <dbReference type="PROSITE" id="PS51186"/>
    </source>
</evidence>
<dbReference type="GO" id="GO:0120518">
    <property type="term" value="F:protein N-terminal-methionine acetyltransferase activity"/>
    <property type="evidence" value="ECO:0007669"/>
    <property type="project" value="UniProtKB-EC"/>
</dbReference>
<evidence type="ECO:0000256" key="1">
    <source>
        <dbReference type="ARBA" id="ARBA00004496"/>
    </source>
</evidence>
<evidence type="ECO:0000256" key="12">
    <source>
        <dbReference type="ARBA" id="ARBA00049103"/>
    </source>
</evidence>
<dbReference type="Proteomes" id="UP000015104">
    <property type="component" value="Unassembled WGS sequence"/>
</dbReference>
<keyword evidence="2" id="KW-0963">Cytoplasm</keyword>
<dbReference type="InterPro" id="IPR051556">
    <property type="entry name" value="N-term/lysine_N-AcTrnsfr"/>
</dbReference>
<comment type="catalytic activity">
    <reaction evidence="9">
        <text>N-terminal L-methionyl-L-lysyl-[protein] + acetyl-CoA = N-terminal N(alpha)-acetyl-L-methionyl-L-lysyl-[protein] + CoA + H(+)</text>
        <dbReference type="Rhea" id="RHEA:50580"/>
        <dbReference type="Rhea" id="RHEA-COMP:12734"/>
        <dbReference type="Rhea" id="RHEA-COMP:12735"/>
        <dbReference type="ChEBI" id="CHEBI:15378"/>
        <dbReference type="ChEBI" id="CHEBI:57287"/>
        <dbReference type="ChEBI" id="CHEBI:57288"/>
        <dbReference type="ChEBI" id="CHEBI:133406"/>
        <dbReference type="ChEBI" id="CHEBI:133407"/>
        <dbReference type="EC" id="2.3.1.258"/>
    </reaction>
</comment>
<evidence type="ECO:0000256" key="13">
    <source>
        <dbReference type="ARBA" id="ARBA00049454"/>
    </source>
</evidence>
<dbReference type="GO" id="GO:0031415">
    <property type="term" value="C:NatA complex"/>
    <property type="evidence" value="ECO:0007669"/>
    <property type="project" value="TreeGrafter"/>
</dbReference>
<dbReference type="PANTHER" id="PTHR42919">
    <property type="entry name" value="N-ALPHA-ACETYLTRANSFERASE"/>
    <property type="match status" value="1"/>
</dbReference>